<dbReference type="EMBL" id="GG738882">
    <property type="protein sequence ID" value="EFC42087.1"/>
    <property type="molecule type" value="Genomic_DNA"/>
</dbReference>
<dbReference type="PANTHER" id="PTHR16469">
    <property type="entry name" value="UBIQUITIN-ASSOCIATED AND SH3 DOMAIN-CONTAINING BA-RELATED"/>
    <property type="match status" value="1"/>
</dbReference>
<proteinExistence type="predicted"/>
<evidence type="ECO:0000313" key="3">
    <source>
        <dbReference type="Proteomes" id="UP000006671"/>
    </source>
</evidence>
<feature type="region of interest" description="Disordered" evidence="1">
    <location>
        <begin position="76"/>
        <end position="102"/>
    </location>
</feature>
<evidence type="ECO:0000313" key="2">
    <source>
        <dbReference type="EMBL" id="EFC42087.1"/>
    </source>
</evidence>
<gene>
    <name evidence="2" type="ORF">NAEGRDRAFT_80555</name>
</gene>
<dbReference type="VEuPathDB" id="AmoebaDB:NAEGRDRAFT_80555"/>
<evidence type="ECO:0000256" key="1">
    <source>
        <dbReference type="SAM" id="MobiDB-lite"/>
    </source>
</evidence>
<feature type="compositionally biased region" description="Basic residues" evidence="1">
    <location>
        <begin position="415"/>
        <end position="429"/>
    </location>
</feature>
<dbReference type="InParanoid" id="D2VML4"/>
<dbReference type="PANTHER" id="PTHR16469:SF27">
    <property type="entry name" value="UBIQUITIN-ASSOCIATED AND SH3 DOMAIN-CONTAINING BA-RELATED"/>
    <property type="match status" value="1"/>
</dbReference>
<feature type="region of interest" description="Disordered" evidence="1">
    <location>
        <begin position="147"/>
        <end position="172"/>
    </location>
</feature>
<dbReference type="OrthoDB" id="414418at2759"/>
<dbReference type="GeneID" id="8851652"/>
<reference evidence="2 3" key="1">
    <citation type="journal article" date="2010" name="Cell">
        <title>The genome of Naegleria gruberi illuminates early eukaryotic versatility.</title>
        <authorList>
            <person name="Fritz-Laylin L.K."/>
            <person name="Prochnik S.E."/>
            <person name="Ginger M.L."/>
            <person name="Dacks J.B."/>
            <person name="Carpenter M.L."/>
            <person name="Field M.C."/>
            <person name="Kuo A."/>
            <person name="Paredez A."/>
            <person name="Chapman J."/>
            <person name="Pham J."/>
            <person name="Shu S."/>
            <person name="Neupane R."/>
            <person name="Cipriano M."/>
            <person name="Mancuso J."/>
            <person name="Tu H."/>
            <person name="Salamov A."/>
            <person name="Lindquist E."/>
            <person name="Shapiro H."/>
            <person name="Lucas S."/>
            <person name="Grigoriev I.V."/>
            <person name="Cande W.Z."/>
            <person name="Fulton C."/>
            <person name="Rokhsar D.S."/>
            <person name="Dawson S.C."/>
        </authorList>
    </citation>
    <scope>NUCLEOTIDE SEQUENCE [LARGE SCALE GENOMIC DNA]</scope>
    <source>
        <strain evidence="2 3">NEG-M</strain>
    </source>
</reference>
<protein>
    <submittedName>
        <fullName evidence="2">Uncharacterized protein</fullName>
    </submittedName>
</protein>
<dbReference type="InterPro" id="IPR051710">
    <property type="entry name" value="Phosphatase_SH3-domain"/>
</dbReference>
<keyword evidence="3" id="KW-1185">Reference proteome</keyword>
<dbReference type="InterPro" id="IPR029033">
    <property type="entry name" value="His_PPase_superfam"/>
</dbReference>
<dbReference type="KEGG" id="ngr:NAEGRDRAFT_80555"/>
<dbReference type="Proteomes" id="UP000006671">
    <property type="component" value="Unassembled WGS sequence"/>
</dbReference>
<dbReference type="SUPFAM" id="SSF53254">
    <property type="entry name" value="Phosphoglycerate mutase-like"/>
    <property type="match status" value="1"/>
</dbReference>
<feature type="region of interest" description="Disordered" evidence="1">
    <location>
        <begin position="406"/>
        <end position="429"/>
    </location>
</feature>
<name>D2VML4_NAEGR</name>
<organism evidence="3">
    <name type="scientific">Naegleria gruberi</name>
    <name type="common">Amoeba</name>
    <dbReference type="NCBI Taxonomy" id="5762"/>
    <lineage>
        <taxon>Eukaryota</taxon>
        <taxon>Discoba</taxon>
        <taxon>Heterolobosea</taxon>
        <taxon>Tetramitia</taxon>
        <taxon>Eutetramitia</taxon>
        <taxon>Vahlkampfiidae</taxon>
        <taxon>Naegleria</taxon>
    </lineage>
</organism>
<dbReference type="Gene3D" id="3.40.50.1240">
    <property type="entry name" value="Phosphoglycerate mutase-like"/>
    <property type="match status" value="1"/>
</dbReference>
<feature type="compositionally biased region" description="Low complexity" evidence="1">
    <location>
        <begin position="82"/>
        <end position="102"/>
    </location>
</feature>
<accession>D2VML4</accession>
<sequence>MTHHSENHRCDSEVVVVESSSSSVIRTLGGCSGNENCTKASECCKSSSTTSNGTEGLENNVFSDESPVLQLKVNHHHQENKSNSFDSNSSNTSSSAPTPSPKTVIQHFLHDRTMPITIDFPQFTIPSLNELFVTRHGEKTSQLIKYGTGTFTSPPSPSSTPSTPVDANGDYEADPPLTDRGFFCASMLGQNLYNEYILKKLEQSIDLPSNDEQVRKTFQLYTSPFHRCLQTTETLLKAVLEEAEKDGYKLNVQVFIDFGLMEFYGLKRLWSFDMMPPNIETIRKEFPLLAEYIVEQYDSSELDLESEYFALNPTNYLKYFTQLKQHELMYDLIRRVRGTFVNIQNNVSQLKQSLNTTQDPTVLIITHAATMIRVVEEIIGIYHRLPLTERINVKASICGLSHITRSAPDESNKSEHHHNSHHQNHSKLHPWKLVTNNDISFMEKVESINCTRPPFYYQIDSSHYIHRK</sequence>
<dbReference type="RefSeq" id="XP_002674831.1">
    <property type="nucleotide sequence ID" value="XM_002674785.1"/>
</dbReference>
<dbReference type="AlphaFoldDB" id="D2VML4"/>
<feature type="compositionally biased region" description="Low complexity" evidence="1">
    <location>
        <begin position="147"/>
        <end position="164"/>
    </location>
</feature>